<name>A0ABS3F2T2_9PROT</name>
<keyword evidence="5 7" id="KW-1133">Transmembrane helix</keyword>
<keyword evidence="9" id="KW-1185">Reference proteome</keyword>
<evidence type="ECO:0000256" key="2">
    <source>
        <dbReference type="ARBA" id="ARBA00007430"/>
    </source>
</evidence>
<feature type="transmembrane region" description="Helical" evidence="7">
    <location>
        <begin position="290"/>
        <end position="312"/>
    </location>
</feature>
<feature type="transmembrane region" description="Helical" evidence="7">
    <location>
        <begin position="245"/>
        <end position="270"/>
    </location>
</feature>
<keyword evidence="6 7" id="KW-0472">Membrane</keyword>
<evidence type="ECO:0000256" key="1">
    <source>
        <dbReference type="ARBA" id="ARBA00004651"/>
    </source>
</evidence>
<feature type="transmembrane region" description="Helical" evidence="7">
    <location>
        <begin position="42"/>
        <end position="65"/>
    </location>
</feature>
<comment type="similarity">
    <text evidence="2">Belongs to the polysaccharide synthase family.</text>
</comment>
<comment type="subcellular location">
    <subcellularLocation>
        <location evidence="1">Cell membrane</location>
        <topology evidence="1">Multi-pass membrane protein</topology>
    </subcellularLocation>
</comment>
<dbReference type="PANTHER" id="PTHR30250:SF10">
    <property type="entry name" value="LIPOPOLYSACCHARIDE BIOSYNTHESIS PROTEIN WZXC"/>
    <property type="match status" value="1"/>
</dbReference>
<feature type="transmembrane region" description="Helical" evidence="7">
    <location>
        <begin position="112"/>
        <end position="133"/>
    </location>
</feature>
<dbReference type="InterPro" id="IPR050833">
    <property type="entry name" value="Poly_Biosynth_Transport"/>
</dbReference>
<comment type="caution">
    <text evidence="8">The sequence shown here is derived from an EMBL/GenBank/DDBJ whole genome shotgun (WGS) entry which is preliminary data.</text>
</comment>
<keyword evidence="3" id="KW-1003">Cell membrane</keyword>
<feature type="transmembrane region" description="Helical" evidence="7">
    <location>
        <begin position="85"/>
        <end position="106"/>
    </location>
</feature>
<dbReference type="PANTHER" id="PTHR30250">
    <property type="entry name" value="PST FAMILY PREDICTED COLANIC ACID TRANSPORTER"/>
    <property type="match status" value="1"/>
</dbReference>
<evidence type="ECO:0000256" key="7">
    <source>
        <dbReference type="SAM" id="Phobius"/>
    </source>
</evidence>
<dbReference type="RefSeq" id="WP_207042323.1">
    <property type="nucleotide sequence ID" value="NZ_JAFLNC010000001.1"/>
</dbReference>
<reference evidence="8 9" key="1">
    <citation type="submission" date="2021-03" db="EMBL/GenBank/DDBJ databases">
        <title>Sneathiella sp. CAU 1612 isolated from Kang Won-do.</title>
        <authorList>
            <person name="Kim W."/>
        </authorList>
    </citation>
    <scope>NUCLEOTIDE SEQUENCE [LARGE SCALE GENOMIC DNA]</scope>
    <source>
        <strain evidence="8 9">CAU 1612</strain>
    </source>
</reference>
<organism evidence="8 9">
    <name type="scientific">Sneathiella sedimenti</name>
    <dbReference type="NCBI Taxonomy" id="2816034"/>
    <lineage>
        <taxon>Bacteria</taxon>
        <taxon>Pseudomonadati</taxon>
        <taxon>Pseudomonadota</taxon>
        <taxon>Alphaproteobacteria</taxon>
        <taxon>Sneathiellales</taxon>
        <taxon>Sneathiellaceae</taxon>
        <taxon>Sneathiella</taxon>
    </lineage>
</organism>
<dbReference type="Proteomes" id="UP000664761">
    <property type="component" value="Unassembled WGS sequence"/>
</dbReference>
<accession>A0ABS3F2T2</accession>
<evidence type="ECO:0000313" key="9">
    <source>
        <dbReference type="Proteomes" id="UP000664761"/>
    </source>
</evidence>
<evidence type="ECO:0000256" key="4">
    <source>
        <dbReference type="ARBA" id="ARBA00022692"/>
    </source>
</evidence>
<proteinExistence type="inferred from homology"/>
<dbReference type="EMBL" id="JAFLNC010000001">
    <property type="protein sequence ID" value="MBO0332672.1"/>
    <property type="molecule type" value="Genomic_DNA"/>
</dbReference>
<gene>
    <name evidence="8" type="ORF">J0X12_03545</name>
</gene>
<feature type="transmembrane region" description="Helical" evidence="7">
    <location>
        <begin position="145"/>
        <end position="166"/>
    </location>
</feature>
<protein>
    <submittedName>
        <fullName evidence="8">Oligosaccharide flippase family protein</fullName>
    </submittedName>
</protein>
<feature type="transmembrane region" description="Helical" evidence="7">
    <location>
        <begin position="379"/>
        <end position="398"/>
    </location>
</feature>
<feature type="transmembrane region" description="Helical" evidence="7">
    <location>
        <begin position="172"/>
        <end position="191"/>
    </location>
</feature>
<dbReference type="Pfam" id="PF13440">
    <property type="entry name" value="Polysacc_synt_3"/>
    <property type="match status" value="1"/>
</dbReference>
<evidence type="ECO:0000256" key="6">
    <source>
        <dbReference type="ARBA" id="ARBA00023136"/>
    </source>
</evidence>
<evidence type="ECO:0000313" key="8">
    <source>
        <dbReference type="EMBL" id="MBO0332672.1"/>
    </source>
</evidence>
<feature type="transmembrane region" description="Helical" evidence="7">
    <location>
        <begin position="203"/>
        <end position="225"/>
    </location>
</feature>
<feature type="transmembrane region" description="Helical" evidence="7">
    <location>
        <begin position="355"/>
        <end position="373"/>
    </location>
</feature>
<sequence length="479" mass="51686">MLIKGHLRSGLFLSFGGAVGALSTFARNIIIARLISVEDFGIAATFGITMALVQMSTGLGVDRLIVQATDGNEPKLQGTVQAFNILRGVVLAVIMYAVASPIAHLFDLPELIWAFQWLAVLPLITGFVHMDAARFQREMKFGPSVLVESVPQIIAVALSAPLALYFKDYRVMLWIITVQAASTVVLSFLVAKRRYSVAVDREFLNRILSFGWPLMLNGILLFGIFQADRGIVGIAYSMEDLGWFSAAFTLTLFPSMVFANAAQSFFMPMLSKVQDDPEKLEAGSIATIKACLMIGITISVGLSLAGPAFLLLLFGNDYIGGVQIIAWLALMQGIRMAKAGPTIVAISCGKTKLPLYANIVRSFALVFALVAVWQGWGVLGIVIGGIIGETMAVVYFLFLLTRKFGIDLSLLYKSVVVSMVLVATAIFLSANFATGQDPVFEIVGSILLTLAALGIFLLSALDLVKWLKQSGHGKVEAQV</sequence>
<evidence type="ECO:0000256" key="3">
    <source>
        <dbReference type="ARBA" id="ARBA00022475"/>
    </source>
</evidence>
<feature type="transmembrane region" description="Helical" evidence="7">
    <location>
        <begin position="410"/>
        <end position="430"/>
    </location>
</feature>
<evidence type="ECO:0000256" key="5">
    <source>
        <dbReference type="ARBA" id="ARBA00022989"/>
    </source>
</evidence>
<keyword evidence="4 7" id="KW-0812">Transmembrane</keyword>
<feature type="transmembrane region" description="Helical" evidence="7">
    <location>
        <begin position="442"/>
        <end position="464"/>
    </location>
</feature>